<sequence length="109" mass="11689">MKTKIGLASICLLGLATSHVAANETEVAKTSQDTTTASSSSEQNQSSNKTQTSAEVQTNAAAHWDGDYYVKDDGSKAKVNGFLTTTIRLGFILIQMVVTRRMNGMEITT</sequence>
<protein>
    <submittedName>
        <fullName evidence="4">1,4-beta-N-acetylmuramidase</fullName>
        <ecNumber evidence="4">3.2.1.92</ecNumber>
    </submittedName>
</protein>
<keyword evidence="2" id="KW-0732">Signal</keyword>
<feature type="signal peptide" evidence="2">
    <location>
        <begin position="1"/>
        <end position="21"/>
    </location>
</feature>
<feature type="region of interest" description="Disordered" evidence="1">
    <location>
        <begin position="27"/>
        <end position="57"/>
    </location>
</feature>
<evidence type="ECO:0000256" key="2">
    <source>
        <dbReference type="SAM" id="SignalP"/>
    </source>
</evidence>
<name>A0A4J2FK28_STREE</name>
<keyword evidence="4" id="KW-0378">Hydrolase</keyword>
<feature type="compositionally biased region" description="Low complexity" evidence="1">
    <location>
        <begin position="30"/>
        <end position="54"/>
    </location>
</feature>
<accession>A0A4J2FK28</accession>
<dbReference type="EMBL" id="CAATIS010000002">
    <property type="protein sequence ID" value="VNQ80726.1"/>
    <property type="molecule type" value="Genomic_DNA"/>
</dbReference>
<dbReference type="AlphaFoldDB" id="A0A4J2FK28"/>
<evidence type="ECO:0000313" key="3">
    <source>
        <dbReference type="EMBL" id="VNP89246.1"/>
    </source>
</evidence>
<keyword evidence="4" id="KW-0326">Glycosidase</keyword>
<feature type="chain" id="PRO_5036356551" evidence="2">
    <location>
        <begin position="22"/>
        <end position="109"/>
    </location>
</feature>
<reference evidence="4" key="1">
    <citation type="submission" date="2019-04" db="EMBL/GenBank/DDBJ databases">
        <authorList>
            <consortium name="Pathogen Informatics"/>
        </authorList>
    </citation>
    <scope>NUCLEOTIDE SEQUENCE</scope>
    <source>
        <strain evidence="4">GPSC51</strain>
    </source>
</reference>
<dbReference type="EC" id="3.2.1.92" evidence="4"/>
<evidence type="ECO:0000256" key="1">
    <source>
        <dbReference type="SAM" id="MobiDB-lite"/>
    </source>
</evidence>
<dbReference type="GO" id="GO:0033922">
    <property type="term" value="F:peptidoglycan beta-N-acetylmuramidase activity"/>
    <property type="evidence" value="ECO:0007669"/>
    <property type="project" value="UniProtKB-EC"/>
</dbReference>
<gene>
    <name evidence="4" type="primary">lytC_1</name>
    <name evidence="3" type="ORF">SAMEA3172910_00693</name>
    <name evidence="4" type="ORF">SAMEA3206932_00332</name>
</gene>
<evidence type="ECO:0000313" key="4">
    <source>
        <dbReference type="EMBL" id="VNQ80726.1"/>
    </source>
</evidence>
<organism evidence="4">
    <name type="scientific">Streptococcus pneumoniae</name>
    <dbReference type="NCBI Taxonomy" id="1313"/>
    <lineage>
        <taxon>Bacteria</taxon>
        <taxon>Bacillati</taxon>
        <taxon>Bacillota</taxon>
        <taxon>Bacilli</taxon>
        <taxon>Lactobacillales</taxon>
        <taxon>Streptococcaceae</taxon>
        <taxon>Streptococcus</taxon>
    </lineage>
</organism>
<dbReference type="EMBL" id="CAATHA010000004">
    <property type="protein sequence ID" value="VNP89246.1"/>
    <property type="molecule type" value="Genomic_DNA"/>
</dbReference>
<proteinExistence type="predicted"/>